<reference evidence="3" key="1">
    <citation type="journal article" date="2011" name="Genome Res.">
        <title>Phylogeny-wide analysis of social amoeba genomes highlights ancient origins for complex intercellular communication.</title>
        <authorList>
            <person name="Heidel A.J."/>
            <person name="Lawal H.M."/>
            <person name="Felder M."/>
            <person name="Schilde C."/>
            <person name="Helps N.R."/>
            <person name="Tunggal B."/>
            <person name="Rivero F."/>
            <person name="John U."/>
            <person name="Schleicher M."/>
            <person name="Eichinger L."/>
            <person name="Platzer M."/>
            <person name="Noegel A.A."/>
            <person name="Schaap P."/>
            <person name="Gloeckner G."/>
        </authorList>
    </citation>
    <scope>NUCLEOTIDE SEQUENCE [LARGE SCALE GENOMIC DNA]</scope>
    <source>
        <strain evidence="3">SH3</strain>
    </source>
</reference>
<name>F4Q0I2_CACFS</name>
<dbReference type="KEGG" id="dfa:DFA_03827"/>
<feature type="region of interest" description="Disordered" evidence="1">
    <location>
        <begin position="11"/>
        <end position="161"/>
    </location>
</feature>
<feature type="compositionally biased region" description="Polar residues" evidence="1">
    <location>
        <begin position="116"/>
        <end position="138"/>
    </location>
</feature>
<feature type="compositionally biased region" description="Low complexity" evidence="1">
    <location>
        <begin position="77"/>
        <end position="94"/>
    </location>
</feature>
<gene>
    <name evidence="2" type="ORF">DFA_03827</name>
</gene>
<dbReference type="Proteomes" id="UP000007797">
    <property type="component" value="Unassembled WGS sequence"/>
</dbReference>
<sequence length="161" mass="18394">MLVCGCAAHRNAKKKNRISRSTQEASERKQQEFQVKLRATYTPTVDLSSPPPMDYSYWPSEEEEPQQQPFYGVSGGPYPYTLQPPWQQQQYQPQTNEYVPSPPPSAPPPPPPSSPHHNIQMVNLQKESDCQQQFSVTQLGEPDHSKRNEKTNNNLEEVDDD</sequence>
<dbReference type="AlphaFoldDB" id="F4Q0I2"/>
<organism evidence="2 3">
    <name type="scientific">Cavenderia fasciculata</name>
    <name type="common">Slime mold</name>
    <name type="synonym">Dictyostelium fasciculatum</name>
    <dbReference type="NCBI Taxonomy" id="261658"/>
    <lineage>
        <taxon>Eukaryota</taxon>
        <taxon>Amoebozoa</taxon>
        <taxon>Evosea</taxon>
        <taxon>Eumycetozoa</taxon>
        <taxon>Dictyostelia</taxon>
        <taxon>Acytosteliales</taxon>
        <taxon>Cavenderiaceae</taxon>
        <taxon>Cavenderia</taxon>
    </lineage>
</organism>
<evidence type="ECO:0000313" key="2">
    <source>
        <dbReference type="EMBL" id="EGG18333.1"/>
    </source>
</evidence>
<dbReference type="EMBL" id="GL883018">
    <property type="protein sequence ID" value="EGG18333.1"/>
    <property type="molecule type" value="Genomic_DNA"/>
</dbReference>
<feature type="compositionally biased region" description="Pro residues" evidence="1">
    <location>
        <begin position="100"/>
        <end position="114"/>
    </location>
</feature>
<evidence type="ECO:0000313" key="3">
    <source>
        <dbReference type="Proteomes" id="UP000007797"/>
    </source>
</evidence>
<dbReference type="RefSeq" id="XP_004366237.1">
    <property type="nucleotide sequence ID" value="XM_004366180.1"/>
</dbReference>
<protein>
    <submittedName>
        <fullName evidence="2">Uncharacterized protein</fullName>
    </submittedName>
</protein>
<dbReference type="GeneID" id="14870760"/>
<proteinExistence type="predicted"/>
<accession>F4Q0I2</accession>
<feature type="compositionally biased region" description="Basic and acidic residues" evidence="1">
    <location>
        <begin position="141"/>
        <end position="150"/>
    </location>
</feature>
<evidence type="ECO:0000256" key="1">
    <source>
        <dbReference type="SAM" id="MobiDB-lite"/>
    </source>
</evidence>
<keyword evidence="3" id="KW-1185">Reference proteome</keyword>